<dbReference type="Proteomes" id="UP001371305">
    <property type="component" value="Unassembled WGS sequence"/>
</dbReference>
<organism evidence="1 2">
    <name type="scientific">Luteolibacter soli</name>
    <dbReference type="NCBI Taxonomy" id="3135280"/>
    <lineage>
        <taxon>Bacteria</taxon>
        <taxon>Pseudomonadati</taxon>
        <taxon>Verrucomicrobiota</taxon>
        <taxon>Verrucomicrobiia</taxon>
        <taxon>Verrucomicrobiales</taxon>
        <taxon>Verrucomicrobiaceae</taxon>
        <taxon>Luteolibacter</taxon>
    </lineage>
</organism>
<evidence type="ECO:0000313" key="2">
    <source>
        <dbReference type="Proteomes" id="UP001371305"/>
    </source>
</evidence>
<protein>
    <submittedName>
        <fullName evidence="1">Uncharacterized protein</fullName>
    </submittedName>
</protein>
<proteinExistence type="predicted"/>
<dbReference type="EMBL" id="JBBUKT010000007">
    <property type="protein sequence ID" value="MEK7952393.1"/>
    <property type="molecule type" value="Genomic_DNA"/>
</dbReference>
<gene>
    <name evidence="1" type="ORF">WKV53_17915</name>
</gene>
<reference evidence="1 2" key="1">
    <citation type="submission" date="2024-04" db="EMBL/GenBank/DDBJ databases">
        <title>Luteolibacter sp. isolated from soil.</title>
        <authorList>
            <person name="An J."/>
        </authorList>
    </citation>
    <scope>NUCLEOTIDE SEQUENCE [LARGE SCALE GENOMIC DNA]</scope>
    <source>
        <strain evidence="1 2">Y139</strain>
    </source>
</reference>
<name>A0ABU9AXB2_9BACT</name>
<keyword evidence="2" id="KW-1185">Reference proteome</keyword>
<sequence>MTPNPQTVGQHRIAREDCEVGDWVDALTAPEWSAQRASHVFRRAEISISPVDGGIGGILPDQSEEWTFIPGHRETGLVWIRES</sequence>
<accession>A0ABU9AXB2</accession>
<dbReference type="RefSeq" id="WP_341406150.1">
    <property type="nucleotide sequence ID" value="NZ_JBBUKT010000007.1"/>
</dbReference>
<comment type="caution">
    <text evidence="1">The sequence shown here is derived from an EMBL/GenBank/DDBJ whole genome shotgun (WGS) entry which is preliminary data.</text>
</comment>
<evidence type="ECO:0000313" key="1">
    <source>
        <dbReference type="EMBL" id="MEK7952393.1"/>
    </source>
</evidence>